<dbReference type="InterPro" id="IPR013762">
    <property type="entry name" value="Integrase-like_cat_sf"/>
</dbReference>
<dbReference type="InterPro" id="IPR050090">
    <property type="entry name" value="Tyrosine_recombinase_XerCD"/>
</dbReference>
<protein>
    <submittedName>
        <fullName evidence="6">Phage integrase SAM-like domain-containing protein</fullName>
    </submittedName>
</protein>
<reference evidence="6 7" key="1">
    <citation type="submission" date="2022-01" db="EMBL/GenBank/DDBJ databases">
        <title>Octadecabacter sp. nov., isolated from a marine alga.</title>
        <authorList>
            <person name="Jin M.S."/>
            <person name="Kim H.M."/>
            <person name="Han D.M."/>
            <person name="Jung J.J."/>
            <person name="Jeon C.O."/>
        </authorList>
    </citation>
    <scope>NUCLEOTIDE SEQUENCE [LARGE SCALE GENOMIC DNA]</scope>
    <source>
        <strain evidence="6 7">G9-8</strain>
    </source>
</reference>
<evidence type="ECO:0000313" key="6">
    <source>
        <dbReference type="EMBL" id="MCF2870775.1"/>
    </source>
</evidence>
<dbReference type="Proteomes" id="UP001200557">
    <property type="component" value="Unassembled WGS sequence"/>
</dbReference>
<feature type="domain" description="Tyr recombinase" evidence="5">
    <location>
        <begin position="221"/>
        <end position="410"/>
    </location>
</feature>
<organism evidence="6 7">
    <name type="scientific">Octadecabacter dasysiphoniae</name>
    <dbReference type="NCBI Taxonomy" id="2909341"/>
    <lineage>
        <taxon>Bacteria</taxon>
        <taxon>Pseudomonadati</taxon>
        <taxon>Pseudomonadota</taxon>
        <taxon>Alphaproteobacteria</taxon>
        <taxon>Rhodobacterales</taxon>
        <taxon>Roseobacteraceae</taxon>
        <taxon>Octadecabacter</taxon>
    </lineage>
</organism>
<dbReference type="PANTHER" id="PTHR30349">
    <property type="entry name" value="PHAGE INTEGRASE-RELATED"/>
    <property type="match status" value="1"/>
</dbReference>
<dbReference type="PROSITE" id="PS51898">
    <property type="entry name" value="TYR_RECOMBINASE"/>
    <property type="match status" value="1"/>
</dbReference>
<evidence type="ECO:0000259" key="5">
    <source>
        <dbReference type="PROSITE" id="PS51898"/>
    </source>
</evidence>
<dbReference type="InterPro" id="IPR025269">
    <property type="entry name" value="SAM-like_dom"/>
</dbReference>
<accession>A0ABS9CU57</accession>
<dbReference type="InterPro" id="IPR010998">
    <property type="entry name" value="Integrase_recombinase_N"/>
</dbReference>
<dbReference type="Gene3D" id="1.10.443.10">
    <property type="entry name" value="Intergrase catalytic core"/>
    <property type="match status" value="1"/>
</dbReference>
<dbReference type="Pfam" id="PF13102">
    <property type="entry name" value="Phage_int_SAM_5"/>
    <property type="match status" value="1"/>
</dbReference>
<dbReference type="PANTHER" id="PTHR30349:SF41">
    <property type="entry name" value="INTEGRASE_RECOMBINASE PROTEIN MJ0367-RELATED"/>
    <property type="match status" value="1"/>
</dbReference>
<sequence length="432" mass="48944">MGTNYHPPSLVQIPTKGNKWFVVITKPQELQQASKNKQVRRSTKTTDKRLAEARLPGIANDIYKEFDRDLKPQPSSTRPPKLTYLTGEEALAINDDPWAALRPLPAFQPSKDPQHRLSRFIQSYEEYLQTNQVADNKERKSKITYCNQFLEVTGDIFMDEIQKYHAYQFAEWMADKGLANKTIKSRVSKISKLLIRAEQTGVIKDSPFVNLSLADYGRPSESYLPFSVDEMKGIFAQELSDTDRLALTLLATTGARLDEIALLKWSQVKVEMSVTFLDLRSAEQVKNRQSKRVIPIHSRVEPLLSQRGKGRLFDYRLDENGKAQNAAGKRLNQYIDNIVEHPLKVLHSFRGTFKDMLRDSGVTPEMAKQLEEGEVKLADIAQEINSGQISKELNDRFTGHAQQDVAGGYGLGQALIPRAAAVERLALEFLPR</sequence>
<name>A0ABS9CU57_9RHOB</name>
<dbReference type="Gene3D" id="1.10.150.130">
    <property type="match status" value="1"/>
</dbReference>
<gene>
    <name evidence="6" type="ORF">L0664_06825</name>
</gene>
<evidence type="ECO:0000256" key="3">
    <source>
        <dbReference type="ARBA" id="ARBA00023125"/>
    </source>
</evidence>
<dbReference type="RefSeq" id="WP_235224869.1">
    <property type="nucleotide sequence ID" value="NZ_JAKGAQ010000001.1"/>
</dbReference>
<evidence type="ECO:0000256" key="4">
    <source>
        <dbReference type="ARBA" id="ARBA00023172"/>
    </source>
</evidence>
<keyword evidence="4" id="KW-0233">DNA recombination</keyword>
<dbReference type="EMBL" id="JAKGAQ010000001">
    <property type="protein sequence ID" value="MCF2870775.1"/>
    <property type="molecule type" value="Genomic_DNA"/>
</dbReference>
<comment type="similarity">
    <text evidence="1">Belongs to the 'phage' integrase family.</text>
</comment>
<evidence type="ECO:0000313" key="7">
    <source>
        <dbReference type="Proteomes" id="UP001200557"/>
    </source>
</evidence>
<dbReference type="InterPro" id="IPR011010">
    <property type="entry name" value="DNA_brk_join_enz"/>
</dbReference>
<evidence type="ECO:0000256" key="1">
    <source>
        <dbReference type="ARBA" id="ARBA00008857"/>
    </source>
</evidence>
<proteinExistence type="inferred from homology"/>
<keyword evidence="2" id="KW-0229">DNA integration</keyword>
<dbReference type="SUPFAM" id="SSF56349">
    <property type="entry name" value="DNA breaking-rejoining enzymes"/>
    <property type="match status" value="1"/>
</dbReference>
<comment type="caution">
    <text evidence="6">The sequence shown here is derived from an EMBL/GenBank/DDBJ whole genome shotgun (WGS) entry which is preliminary data.</text>
</comment>
<keyword evidence="7" id="KW-1185">Reference proteome</keyword>
<keyword evidence="3" id="KW-0238">DNA-binding</keyword>
<dbReference type="Pfam" id="PF00589">
    <property type="entry name" value="Phage_integrase"/>
    <property type="match status" value="1"/>
</dbReference>
<dbReference type="InterPro" id="IPR002104">
    <property type="entry name" value="Integrase_catalytic"/>
</dbReference>
<evidence type="ECO:0000256" key="2">
    <source>
        <dbReference type="ARBA" id="ARBA00022908"/>
    </source>
</evidence>